<keyword evidence="2" id="KW-0472">Membrane</keyword>
<proteinExistence type="predicted"/>
<keyword evidence="2" id="KW-0812">Transmembrane</keyword>
<dbReference type="AlphaFoldDB" id="A0A919TZV0"/>
<comment type="caution">
    <text evidence="3">The sequence shown here is derived from an EMBL/GenBank/DDBJ whole genome shotgun (WGS) entry which is preliminary data.</text>
</comment>
<gene>
    <name evidence="3" type="ORF">Cch01nite_28840</name>
</gene>
<feature type="region of interest" description="Disordered" evidence="1">
    <location>
        <begin position="70"/>
        <end position="104"/>
    </location>
</feature>
<feature type="compositionally biased region" description="Low complexity" evidence="1">
    <location>
        <begin position="78"/>
        <end position="88"/>
    </location>
</feature>
<feature type="transmembrane region" description="Helical" evidence="2">
    <location>
        <begin position="44"/>
        <end position="66"/>
    </location>
</feature>
<accession>A0A919TZV0</accession>
<dbReference type="Proteomes" id="UP000632740">
    <property type="component" value="Unassembled WGS sequence"/>
</dbReference>
<evidence type="ECO:0000313" key="3">
    <source>
        <dbReference type="EMBL" id="GIG22160.1"/>
    </source>
</evidence>
<evidence type="ECO:0000313" key="4">
    <source>
        <dbReference type="Proteomes" id="UP000632740"/>
    </source>
</evidence>
<dbReference type="EMBL" id="BONK01000010">
    <property type="protein sequence ID" value="GIG22160.1"/>
    <property type="molecule type" value="Genomic_DNA"/>
</dbReference>
<reference evidence="3" key="1">
    <citation type="submission" date="2021-01" db="EMBL/GenBank/DDBJ databases">
        <title>Whole genome shotgun sequence of Cellulomonas chitinilytica NBRC 110799.</title>
        <authorList>
            <person name="Komaki H."/>
            <person name="Tamura T."/>
        </authorList>
    </citation>
    <scope>NUCLEOTIDE SEQUENCE</scope>
    <source>
        <strain evidence="3">NBRC 110799</strain>
    </source>
</reference>
<protein>
    <submittedName>
        <fullName evidence="3">Uncharacterized protein</fullName>
    </submittedName>
</protein>
<name>A0A919TZV0_9CELL</name>
<evidence type="ECO:0000256" key="2">
    <source>
        <dbReference type="SAM" id="Phobius"/>
    </source>
</evidence>
<keyword evidence="4" id="KW-1185">Reference proteome</keyword>
<evidence type="ECO:0000256" key="1">
    <source>
        <dbReference type="SAM" id="MobiDB-lite"/>
    </source>
</evidence>
<dbReference type="RefSeq" id="WP_203756338.1">
    <property type="nucleotide sequence ID" value="NZ_BONK01000010.1"/>
</dbReference>
<sequence length="458" mass="46897">MNRDLSTALGELADRVERSQRAPGQELPVGRVAARVRHRRRIRAVTVSVASAAAIAVLAVGTAYAVRPPARPAPPAHTPSASSTSATPTPTPTPTPDLVVLPSGDPTLPYGSCGSLADTVPVPAVGERYEAQVRLSEATAQAGDPLAVESWIAVADGGGEGLLSIVPGSGPALTVTRDGVVVATADLYQGHEAEDELYDAWWGENPPTTYVGSIGLTVCDDGHGATSGRPLPAGHYEVRAWGGVTSLGNEPGETYQGRSLDELRALPVAEPLTAVGPAVPFDIVGEAPDATVPEWSTVPFDAGPASPLPACGDPAPAGPTSPAMLSLDLDRFPSTAPAGTELDVAGRLTYAGPDRIRAGLGWWVEYVVVQHGVVVGGVWADQVDGWVQGVDLGRGAGMRLESGAGPLVGCTSDTLPAGDYTVIPLVALTGWTTRPSGTWTGGDLVHAVIGAPFTLTLT</sequence>
<keyword evidence="2" id="KW-1133">Transmembrane helix</keyword>
<organism evidence="3 4">
    <name type="scientific">Cellulomonas chitinilytica</name>
    <dbReference type="NCBI Taxonomy" id="398759"/>
    <lineage>
        <taxon>Bacteria</taxon>
        <taxon>Bacillati</taxon>
        <taxon>Actinomycetota</taxon>
        <taxon>Actinomycetes</taxon>
        <taxon>Micrococcales</taxon>
        <taxon>Cellulomonadaceae</taxon>
        <taxon>Cellulomonas</taxon>
    </lineage>
</organism>